<gene>
    <name evidence="1" type="ORF">M378DRAFT_36637</name>
</gene>
<reference evidence="1 2" key="1">
    <citation type="submission" date="2014-04" db="EMBL/GenBank/DDBJ databases">
        <title>Evolutionary Origins and Diversification of the Mycorrhizal Mutualists.</title>
        <authorList>
            <consortium name="DOE Joint Genome Institute"/>
            <consortium name="Mycorrhizal Genomics Consortium"/>
            <person name="Kohler A."/>
            <person name="Kuo A."/>
            <person name="Nagy L.G."/>
            <person name="Floudas D."/>
            <person name="Copeland A."/>
            <person name="Barry K.W."/>
            <person name="Cichocki N."/>
            <person name="Veneault-Fourrey C."/>
            <person name="LaButti K."/>
            <person name="Lindquist E.A."/>
            <person name="Lipzen A."/>
            <person name="Lundell T."/>
            <person name="Morin E."/>
            <person name="Murat C."/>
            <person name="Riley R."/>
            <person name="Ohm R."/>
            <person name="Sun H."/>
            <person name="Tunlid A."/>
            <person name="Henrissat B."/>
            <person name="Grigoriev I.V."/>
            <person name="Hibbett D.S."/>
            <person name="Martin F."/>
        </authorList>
    </citation>
    <scope>NUCLEOTIDE SEQUENCE [LARGE SCALE GENOMIC DNA]</scope>
    <source>
        <strain evidence="1 2">Koide BX008</strain>
    </source>
</reference>
<organism evidence="1 2">
    <name type="scientific">Amanita muscaria (strain Koide BX008)</name>
    <dbReference type="NCBI Taxonomy" id="946122"/>
    <lineage>
        <taxon>Eukaryota</taxon>
        <taxon>Fungi</taxon>
        <taxon>Dikarya</taxon>
        <taxon>Basidiomycota</taxon>
        <taxon>Agaricomycotina</taxon>
        <taxon>Agaricomycetes</taxon>
        <taxon>Agaricomycetidae</taxon>
        <taxon>Agaricales</taxon>
        <taxon>Pluteineae</taxon>
        <taxon>Amanitaceae</taxon>
        <taxon>Amanita</taxon>
    </lineage>
</organism>
<dbReference type="EMBL" id="KN818519">
    <property type="protein sequence ID" value="KIL55417.1"/>
    <property type="molecule type" value="Genomic_DNA"/>
</dbReference>
<proteinExistence type="predicted"/>
<dbReference type="OrthoDB" id="3066350at2759"/>
<dbReference type="STRING" id="946122.A0A0C2W2V3"/>
<dbReference type="HOGENOM" id="CLU_118656_2_1_1"/>
<protein>
    <submittedName>
        <fullName evidence="1">Uncharacterized protein</fullName>
    </submittedName>
</protein>
<feature type="non-terminal residue" evidence="1">
    <location>
        <position position="1"/>
    </location>
</feature>
<name>A0A0C2W2V3_AMAMK</name>
<sequence length="110" mass="12973">WRLLVLKWEALEKASICTDKSLPSMSRPPSVGDWIKRARSHTWCPNIVDIQQYQEQFWKWWKILQPKWRKSSDKLLDANLGSDWSTLHAFGKNGLVSVLASLYFWGRNIK</sequence>
<feature type="non-terminal residue" evidence="1">
    <location>
        <position position="110"/>
    </location>
</feature>
<evidence type="ECO:0000313" key="2">
    <source>
        <dbReference type="Proteomes" id="UP000054549"/>
    </source>
</evidence>
<dbReference type="Proteomes" id="UP000054549">
    <property type="component" value="Unassembled WGS sequence"/>
</dbReference>
<keyword evidence="2" id="KW-1185">Reference proteome</keyword>
<accession>A0A0C2W2V3</accession>
<dbReference type="InParanoid" id="A0A0C2W2V3"/>
<dbReference type="AlphaFoldDB" id="A0A0C2W2V3"/>
<evidence type="ECO:0000313" key="1">
    <source>
        <dbReference type="EMBL" id="KIL55417.1"/>
    </source>
</evidence>